<feature type="non-terminal residue" evidence="1">
    <location>
        <position position="1"/>
    </location>
</feature>
<proteinExistence type="predicted"/>
<organism evidence="1 2">
    <name type="scientific">Symbiodinium necroappetens</name>
    <dbReference type="NCBI Taxonomy" id="1628268"/>
    <lineage>
        <taxon>Eukaryota</taxon>
        <taxon>Sar</taxon>
        <taxon>Alveolata</taxon>
        <taxon>Dinophyceae</taxon>
        <taxon>Suessiales</taxon>
        <taxon>Symbiodiniaceae</taxon>
        <taxon>Symbiodinium</taxon>
    </lineage>
</organism>
<keyword evidence="2" id="KW-1185">Reference proteome</keyword>
<accession>A0A813BIK3</accession>
<name>A0A813BIK3_9DINO</name>
<protein>
    <recommendedName>
        <fullName evidence="3">Endonuclease/exonuclease/phosphatase domain-containing protein</fullName>
    </recommendedName>
</protein>
<evidence type="ECO:0000313" key="1">
    <source>
        <dbReference type="EMBL" id="CAE7906647.1"/>
    </source>
</evidence>
<sequence>AQHAKEVSDHLAVLPPTTLPTFLASDLNAELGWGCDEQGTCRATGNNGKTLEFLGQCMGRGLQAVAPPPEDYRTPTSRPRQLHRRGKQIDCVVANAGSPGPLRIYRDSCLSLGTDHELISTTITIQSSMAGRAYVDPEEVKMAFRRGSKEPPQVIGWKSEGSGPIEPFTEDELQGAIGQGKPNKAVGVDGTSHELLKGLVEVPGGRQALLKFYNDVYRDASVPAANLHGQRCGESVQSAIVAENGTVAAGGMAQGLGGG</sequence>
<dbReference type="EMBL" id="CAJNJA010072371">
    <property type="protein sequence ID" value="CAE7906647.1"/>
    <property type="molecule type" value="Genomic_DNA"/>
</dbReference>
<dbReference type="AlphaFoldDB" id="A0A813BIK3"/>
<dbReference type="Proteomes" id="UP000601435">
    <property type="component" value="Unassembled WGS sequence"/>
</dbReference>
<comment type="caution">
    <text evidence="1">The sequence shown here is derived from an EMBL/GenBank/DDBJ whole genome shotgun (WGS) entry which is preliminary data.</text>
</comment>
<evidence type="ECO:0008006" key="3">
    <source>
        <dbReference type="Google" id="ProtNLM"/>
    </source>
</evidence>
<dbReference type="OrthoDB" id="412793at2759"/>
<gene>
    <name evidence="1" type="ORF">SNEC2469_LOCUS30724</name>
</gene>
<evidence type="ECO:0000313" key="2">
    <source>
        <dbReference type="Proteomes" id="UP000601435"/>
    </source>
</evidence>
<reference evidence="1" key="1">
    <citation type="submission" date="2021-02" db="EMBL/GenBank/DDBJ databases">
        <authorList>
            <person name="Dougan E. K."/>
            <person name="Rhodes N."/>
            <person name="Thang M."/>
            <person name="Chan C."/>
        </authorList>
    </citation>
    <scope>NUCLEOTIDE SEQUENCE</scope>
</reference>